<dbReference type="GO" id="GO:0016705">
    <property type="term" value="F:oxidoreductase activity, acting on paired donors, with incorporation or reduction of molecular oxygen"/>
    <property type="evidence" value="ECO:0007669"/>
    <property type="project" value="InterPro"/>
</dbReference>
<proteinExistence type="evidence at transcript level"/>
<organism evidence="8">
    <name type="scientific">Asarum sieboldii</name>
    <dbReference type="NCBI Taxonomy" id="76098"/>
    <lineage>
        <taxon>Eukaryota</taxon>
        <taxon>Viridiplantae</taxon>
        <taxon>Streptophyta</taxon>
        <taxon>Embryophyta</taxon>
        <taxon>Tracheophyta</taxon>
        <taxon>Spermatophyta</taxon>
        <taxon>Magnoliopsida</taxon>
        <taxon>Magnoliidae</taxon>
        <taxon>Piperales</taxon>
        <taxon>Asaraceae</taxon>
        <taxon>Asarum</taxon>
    </lineage>
</organism>
<evidence type="ECO:0000256" key="5">
    <source>
        <dbReference type="ARBA" id="ARBA00023004"/>
    </source>
</evidence>
<evidence type="ECO:0000256" key="6">
    <source>
        <dbReference type="PIRSR" id="PIRSR602401-1"/>
    </source>
</evidence>
<dbReference type="InterPro" id="IPR036396">
    <property type="entry name" value="Cyt_P450_sf"/>
</dbReference>
<evidence type="ECO:0000256" key="4">
    <source>
        <dbReference type="ARBA" id="ARBA00023002"/>
    </source>
</evidence>
<name>A0AAU7PIR7_9MAGN</name>
<dbReference type="GO" id="GO:0005506">
    <property type="term" value="F:iron ion binding"/>
    <property type="evidence" value="ECO:0007669"/>
    <property type="project" value="InterPro"/>
</dbReference>
<accession>A0AAU7PIR7</accession>
<comment type="cofactor">
    <cofactor evidence="6">
        <name>heme</name>
        <dbReference type="ChEBI" id="CHEBI:30413"/>
    </cofactor>
</comment>
<dbReference type="Pfam" id="PF00067">
    <property type="entry name" value="p450"/>
    <property type="match status" value="1"/>
</dbReference>
<dbReference type="EC" id="1.6.2.4" evidence="8"/>
<dbReference type="GO" id="GO:0020037">
    <property type="term" value="F:heme binding"/>
    <property type="evidence" value="ECO:0007669"/>
    <property type="project" value="InterPro"/>
</dbReference>
<dbReference type="GO" id="GO:0004497">
    <property type="term" value="F:monooxygenase activity"/>
    <property type="evidence" value="ECO:0007669"/>
    <property type="project" value="UniProtKB-KW"/>
</dbReference>
<evidence type="ECO:0000256" key="7">
    <source>
        <dbReference type="RuleBase" id="RU000461"/>
    </source>
</evidence>
<dbReference type="GO" id="GO:0003958">
    <property type="term" value="F:NADPH-hemoprotein reductase activity"/>
    <property type="evidence" value="ECO:0007669"/>
    <property type="project" value="UniProtKB-EC"/>
</dbReference>
<keyword evidence="2 6" id="KW-0349">Heme</keyword>
<dbReference type="SUPFAM" id="SSF48264">
    <property type="entry name" value="Cytochrome P450"/>
    <property type="match status" value="1"/>
</dbReference>
<keyword evidence="7" id="KW-0503">Monooxygenase</keyword>
<dbReference type="InterPro" id="IPR002401">
    <property type="entry name" value="Cyt_P450_E_grp-I"/>
</dbReference>
<dbReference type="InterPro" id="IPR017972">
    <property type="entry name" value="Cyt_P450_CS"/>
</dbReference>
<comment type="similarity">
    <text evidence="1 7">Belongs to the cytochrome P450 family.</text>
</comment>
<dbReference type="AlphaFoldDB" id="A0AAU7PIR7"/>
<dbReference type="PRINTS" id="PR00463">
    <property type="entry name" value="EP450I"/>
</dbReference>
<dbReference type="EMBL" id="PP908979">
    <property type="protein sequence ID" value="XBS51824.1"/>
    <property type="molecule type" value="mRNA"/>
</dbReference>
<dbReference type="Gene3D" id="1.10.630.10">
    <property type="entry name" value="Cytochrome P450"/>
    <property type="match status" value="1"/>
</dbReference>
<keyword evidence="5 6" id="KW-0408">Iron</keyword>
<evidence type="ECO:0000313" key="8">
    <source>
        <dbReference type="EMBL" id="XBS51824.1"/>
    </source>
</evidence>
<evidence type="ECO:0000256" key="1">
    <source>
        <dbReference type="ARBA" id="ARBA00010617"/>
    </source>
</evidence>
<keyword evidence="4 7" id="KW-0560">Oxidoreductase</keyword>
<sequence length="500" mass="56215">MGGIFWVVIAMLVGFLILLVLEKGLLVSATKAMSWPPGPPKIPIFGNLHQLHKGGRLVHHTLANMTKEYGSIMTVWFGRTPTIVISDHHAAWEVLVTRASDYASRTLPYKARITSAGWHTLATCDFGSYWYSLRKGVLSTALSPVTVSAQMHLQVNDVIAVVRSIEAEASANNGVVNPLIHLRRCTIRLIARLCFGSDFSNDKFIQEMDCVTEDCILQTSHTRLADIFPLLRYIPGLRQPFQEVYQVKCRIENLIRPLIIQYQSSESPNPNCYLQFLLSQDMEEEVVIFNIFEMFLLAVDSTSLATAWALGFLIHYPLVQDKLYKEVIEDSLKGTIGIEKASKMKYLHAVVKESTRMRPIAPLAVPHKAVKDSTLMGRRIEQGTSVTLNLYAVLHDPKVWIEPHKFNPDRFLISRGEEDEDNEGAMKGMERSFLPFGAGRRVCPGMELAKIHVALILANLVKSFEWLSAVEGQLPDLTEDLTFILRMKTPLSAKIVPRCT</sequence>
<dbReference type="PRINTS" id="PR00385">
    <property type="entry name" value="P450"/>
</dbReference>
<protein>
    <submittedName>
        <fullName evidence="8">Cytochrome P450 CYP 1</fullName>
        <ecNumber evidence="8">1.6.2.4</ecNumber>
    </submittedName>
</protein>
<dbReference type="InterPro" id="IPR001128">
    <property type="entry name" value="Cyt_P450"/>
</dbReference>
<keyword evidence="3 6" id="KW-0479">Metal-binding</keyword>
<feature type="binding site" description="axial binding residue" evidence="6">
    <location>
        <position position="443"/>
    </location>
    <ligand>
        <name>heme</name>
        <dbReference type="ChEBI" id="CHEBI:30413"/>
    </ligand>
    <ligandPart>
        <name>Fe</name>
        <dbReference type="ChEBI" id="CHEBI:18248"/>
    </ligandPart>
</feature>
<evidence type="ECO:0000256" key="3">
    <source>
        <dbReference type="ARBA" id="ARBA00022723"/>
    </source>
</evidence>
<dbReference type="PANTHER" id="PTHR47944">
    <property type="entry name" value="CYTOCHROME P450 98A9"/>
    <property type="match status" value="1"/>
</dbReference>
<reference evidence="8" key="1">
    <citation type="submission" date="2024-06" db="EMBL/GenBank/DDBJ databases">
        <authorList>
            <person name="Ji P."/>
            <person name="Liu Z."/>
        </authorList>
    </citation>
    <scope>NUCLEOTIDE SEQUENCE</scope>
    <source>
        <tissue evidence="8">Whole plant</tissue>
    </source>
</reference>
<dbReference type="PANTHER" id="PTHR47944:SF19">
    <property type="entry name" value="CYTOCHROME P450 77A4"/>
    <property type="match status" value="1"/>
</dbReference>
<evidence type="ECO:0000256" key="2">
    <source>
        <dbReference type="ARBA" id="ARBA00022617"/>
    </source>
</evidence>
<dbReference type="PROSITE" id="PS00086">
    <property type="entry name" value="CYTOCHROME_P450"/>
    <property type="match status" value="1"/>
</dbReference>